<evidence type="ECO:0000259" key="3">
    <source>
        <dbReference type="SMART" id="SM01290"/>
    </source>
</evidence>
<dbReference type="Gene3D" id="2.60.120.230">
    <property type="match status" value="2"/>
</dbReference>
<dbReference type="PANTHER" id="PTHR39319:SF1">
    <property type="entry name" value="SI:DKEY-256H2.1"/>
    <property type="match status" value="1"/>
</dbReference>
<gene>
    <name evidence="4" type="ORF">ACJMK2_021637</name>
</gene>
<feature type="domain" description="Peptide-N-glycosidase F N-terminal" evidence="3">
    <location>
        <begin position="438"/>
        <end position="562"/>
    </location>
</feature>
<dbReference type="InterPro" id="IPR015196">
    <property type="entry name" value="PngaseF_N"/>
</dbReference>
<dbReference type="AlphaFoldDB" id="A0ABD3TGQ7"/>
<dbReference type="Proteomes" id="UP001634394">
    <property type="component" value="Unassembled WGS sequence"/>
</dbReference>
<dbReference type="Pfam" id="PF02225">
    <property type="entry name" value="PA"/>
    <property type="match status" value="1"/>
</dbReference>
<dbReference type="PANTHER" id="PTHR39319">
    <property type="entry name" value="SI:DKEY-256H2.1"/>
    <property type="match status" value="1"/>
</dbReference>
<evidence type="ECO:0000256" key="1">
    <source>
        <dbReference type="ARBA" id="ARBA00023157"/>
    </source>
</evidence>
<evidence type="ECO:0000256" key="2">
    <source>
        <dbReference type="SAM" id="SignalP"/>
    </source>
</evidence>
<dbReference type="EMBL" id="JBJQND010000018">
    <property type="protein sequence ID" value="KAL3836195.1"/>
    <property type="molecule type" value="Genomic_DNA"/>
</dbReference>
<keyword evidence="1" id="KW-1015">Disulfide bond</keyword>
<dbReference type="Gene3D" id="3.50.30.30">
    <property type="match status" value="1"/>
</dbReference>
<name>A0ABD3TGQ7_SINWO</name>
<proteinExistence type="predicted"/>
<dbReference type="InterPro" id="IPR008977">
    <property type="entry name" value="PHM/PNGase_F_dom_sf"/>
</dbReference>
<accession>A0ABD3TGQ7</accession>
<comment type="caution">
    <text evidence="4">The sequence shown here is derived from an EMBL/GenBank/DDBJ whole genome shotgun (WGS) entry which is preliminary data.</text>
</comment>
<dbReference type="InterPro" id="IPR003137">
    <property type="entry name" value="PA_domain"/>
</dbReference>
<organism evidence="4 5">
    <name type="scientific">Sinanodonta woodiana</name>
    <name type="common">Chinese pond mussel</name>
    <name type="synonym">Anodonta woodiana</name>
    <dbReference type="NCBI Taxonomy" id="1069815"/>
    <lineage>
        <taxon>Eukaryota</taxon>
        <taxon>Metazoa</taxon>
        <taxon>Spiralia</taxon>
        <taxon>Lophotrochozoa</taxon>
        <taxon>Mollusca</taxon>
        <taxon>Bivalvia</taxon>
        <taxon>Autobranchia</taxon>
        <taxon>Heteroconchia</taxon>
        <taxon>Palaeoheterodonta</taxon>
        <taxon>Unionida</taxon>
        <taxon>Unionoidea</taxon>
        <taxon>Unionidae</taxon>
        <taxon>Unioninae</taxon>
        <taxon>Sinanodonta</taxon>
    </lineage>
</organism>
<protein>
    <recommendedName>
        <fullName evidence="3">Peptide-N-glycosidase F N-terminal domain-containing protein</fullName>
    </recommendedName>
</protein>
<dbReference type="InterPro" id="IPR053251">
    <property type="entry name" value="N-glycanase"/>
</dbReference>
<keyword evidence="5" id="KW-1185">Reference proteome</keyword>
<reference evidence="4 5" key="1">
    <citation type="submission" date="2024-11" db="EMBL/GenBank/DDBJ databases">
        <title>Chromosome-level genome assembly of the freshwater bivalve Anodonta woodiana.</title>
        <authorList>
            <person name="Chen X."/>
        </authorList>
    </citation>
    <scope>NUCLEOTIDE SEQUENCE [LARGE SCALE GENOMIC DNA]</scope>
    <source>
        <strain evidence="4">MN2024</strain>
        <tissue evidence="4">Gills</tissue>
    </source>
</reference>
<keyword evidence="2" id="KW-0732">Signal</keyword>
<evidence type="ECO:0000313" key="4">
    <source>
        <dbReference type="EMBL" id="KAL3836195.1"/>
    </source>
</evidence>
<dbReference type="SMART" id="SM01290">
    <property type="entry name" value="N-glycanase_N"/>
    <property type="match status" value="1"/>
</dbReference>
<dbReference type="Pfam" id="PF09113">
    <property type="entry name" value="N-glycanase_C"/>
    <property type="match status" value="1"/>
</dbReference>
<dbReference type="InterPro" id="IPR015197">
    <property type="entry name" value="PngaseF_C"/>
</dbReference>
<dbReference type="InterPro" id="IPR014784">
    <property type="entry name" value="Cu2_ascorb_mOase-like_C"/>
</dbReference>
<feature type="signal peptide" evidence="2">
    <location>
        <begin position="1"/>
        <end position="20"/>
    </location>
</feature>
<evidence type="ECO:0000313" key="5">
    <source>
        <dbReference type="Proteomes" id="UP001634394"/>
    </source>
</evidence>
<dbReference type="CDD" id="cd00538">
    <property type="entry name" value="PA"/>
    <property type="match status" value="1"/>
</dbReference>
<dbReference type="Pfam" id="PF09112">
    <property type="entry name" value="N-glycanase_N"/>
    <property type="match status" value="2"/>
</dbReference>
<sequence length="741" mass="83730">MTPFQRLCFMLPFLLKTTLTNTYVQKFEQINDAKSKDLDANTFRSRYMYNHEIFYSAGKGNSLSRMPVTLRKKVADMNLGFNVMNRSHSKLINTERVGDGEVIDYKPGDAAEPFVIYTLDGILNFSSQSYKNTSFIFHVFDPNSGFLESMWTSDDGIEPLFNYGSPVNNYVFIPKSAHVNEKYGAIWMKQRVMQVFEQLQERRKRSRFDDVLKKIHFSILPMNELGNWLPSVFQEWQCVDHLCGLDQVFIQMQGSQYPIVLKRLDARYDWLPSAAVVLGNKTLDLRFANDGCKPSEVVNGSVALVMWGTCSTSVKVLTMQNSGAIMVLVMMNSNQSLGELTCDPDCSVSLNIPAASVPYFQDLTEGKLMNVTFQNTPSDNFFIAIDTDGKLAEVGWFLYPTMHFLVWQAQWFEYMQNLELKLNDINRKGNVGVPASQDILVFSQQVMQGDKGVVANVSLPTMKELSSFRKFELVMSLSCPGERDTTCAHWDHTIQVFVCCDPESPLCGMELGRWISPFRRRIGIWLSDVSSLLPLLAGQTCMFTMKTAPWAMPWIPSLWLRFSEPQLEGPGSAYPAEILSLYQPGATFDKNYNTHFTPIQFQVPDDATQVIIYAVITGHGSDENGCGEFCVTSHHFGVNGHINNITFSDAGTALGCADQVSTGVIPNEHGTWLYGRDGWCDGRNVFPWVIDVTDQLMPSGETNTIKYFGWFNGTDPNPQQNPGSIIMYSYLVYYKRYVPVS</sequence>
<dbReference type="SUPFAM" id="SSF49742">
    <property type="entry name" value="PHM/PNGase F"/>
    <property type="match status" value="1"/>
</dbReference>
<feature type="chain" id="PRO_5044753993" description="Peptide-N-glycosidase F N-terminal domain-containing protein" evidence="2">
    <location>
        <begin position="21"/>
        <end position="741"/>
    </location>
</feature>